<dbReference type="Proteomes" id="UP001222325">
    <property type="component" value="Unassembled WGS sequence"/>
</dbReference>
<dbReference type="AlphaFoldDB" id="A0AAD6UGM2"/>
<dbReference type="EMBL" id="JARJCN010000005">
    <property type="protein sequence ID" value="KAJ7100723.1"/>
    <property type="molecule type" value="Genomic_DNA"/>
</dbReference>
<dbReference type="CDD" id="cd03062">
    <property type="entry name" value="TRX_Fd_Sucrase"/>
    <property type="match status" value="1"/>
</dbReference>
<name>A0AAD6UGM2_9AGAR</name>
<keyword evidence="2" id="KW-1185">Reference proteome</keyword>
<dbReference type="PANTHER" id="PTHR31902">
    <property type="entry name" value="ACTIN PATCHES DISTAL PROTEIN 1"/>
    <property type="match status" value="1"/>
</dbReference>
<evidence type="ECO:0000313" key="1">
    <source>
        <dbReference type="EMBL" id="KAJ7100723.1"/>
    </source>
</evidence>
<protein>
    <submittedName>
        <fullName evidence="1">Sucrase/ferredoxin-like-domain-containing protein</fullName>
    </submittedName>
</protein>
<evidence type="ECO:0000313" key="2">
    <source>
        <dbReference type="Proteomes" id="UP001222325"/>
    </source>
</evidence>
<reference evidence="1" key="1">
    <citation type="submission" date="2023-03" db="EMBL/GenBank/DDBJ databases">
        <title>Massive genome expansion in bonnet fungi (Mycena s.s.) driven by repeated elements and novel gene families across ecological guilds.</title>
        <authorList>
            <consortium name="Lawrence Berkeley National Laboratory"/>
            <person name="Harder C.B."/>
            <person name="Miyauchi S."/>
            <person name="Viragh M."/>
            <person name="Kuo A."/>
            <person name="Thoen E."/>
            <person name="Andreopoulos B."/>
            <person name="Lu D."/>
            <person name="Skrede I."/>
            <person name="Drula E."/>
            <person name="Henrissat B."/>
            <person name="Morin E."/>
            <person name="Kohler A."/>
            <person name="Barry K."/>
            <person name="LaButti K."/>
            <person name="Morin E."/>
            <person name="Salamov A."/>
            <person name="Lipzen A."/>
            <person name="Mereny Z."/>
            <person name="Hegedus B."/>
            <person name="Baldrian P."/>
            <person name="Stursova M."/>
            <person name="Weitz H."/>
            <person name="Taylor A."/>
            <person name="Grigoriev I.V."/>
            <person name="Nagy L.G."/>
            <person name="Martin F."/>
            <person name="Kauserud H."/>
        </authorList>
    </citation>
    <scope>NUCLEOTIDE SEQUENCE</scope>
    <source>
        <strain evidence="1">CBHHK173m</strain>
    </source>
</reference>
<dbReference type="Gene3D" id="3.40.30.10">
    <property type="entry name" value="Glutaredoxin"/>
    <property type="match status" value="1"/>
</dbReference>
<gene>
    <name evidence="1" type="ORF">B0H15DRAFT_769873</name>
</gene>
<dbReference type="Pfam" id="PF06999">
    <property type="entry name" value="Suc_Fer-like"/>
    <property type="match status" value="1"/>
</dbReference>
<sequence>MPLSKLRARLSSVLSTRPELHGSVAYHRSYILLNSPAPPMSLPARFSTPMQKALQLQTARWGGMVNFAWTGMPGGSEDSTSVTAFSALGGRIHFPTLSLSNVDEVAAALMRHGTVPSRVLNNDGEIQMYVCTHGERDCRCGDMGGKVFQALRAELDRRLLADPDGSAKRVTLGEVSHVGGHKFAANLLVFPQGEWLGMLTPQDVPHVLDMILASERRPSSTVDAPICPEFWRGRMGLDKEEQLSLHAAQS</sequence>
<organism evidence="1 2">
    <name type="scientific">Mycena belliarum</name>
    <dbReference type="NCBI Taxonomy" id="1033014"/>
    <lineage>
        <taxon>Eukaryota</taxon>
        <taxon>Fungi</taxon>
        <taxon>Dikarya</taxon>
        <taxon>Basidiomycota</taxon>
        <taxon>Agaricomycotina</taxon>
        <taxon>Agaricomycetes</taxon>
        <taxon>Agaricomycetidae</taxon>
        <taxon>Agaricales</taxon>
        <taxon>Marasmiineae</taxon>
        <taxon>Mycenaceae</taxon>
        <taxon>Mycena</taxon>
    </lineage>
</organism>
<proteinExistence type="predicted"/>
<dbReference type="SUPFAM" id="SSF52833">
    <property type="entry name" value="Thioredoxin-like"/>
    <property type="match status" value="1"/>
</dbReference>
<dbReference type="InterPro" id="IPR009737">
    <property type="entry name" value="Aim32/Apd1-like"/>
</dbReference>
<dbReference type="InterPro" id="IPR036249">
    <property type="entry name" value="Thioredoxin-like_sf"/>
</dbReference>
<comment type="caution">
    <text evidence="1">The sequence shown here is derived from an EMBL/GenBank/DDBJ whole genome shotgun (WGS) entry which is preliminary data.</text>
</comment>
<accession>A0AAD6UGM2</accession>